<accession>I1CVP6</accession>
<dbReference type="InParanoid" id="I1CVP6"/>
<evidence type="ECO:0000313" key="1">
    <source>
        <dbReference type="EMBL" id="EIE92526.1"/>
    </source>
</evidence>
<dbReference type="VEuPathDB" id="FungiDB:RO3G_17124"/>
<proteinExistence type="predicted"/>
<dbReference type="Proteomes" id="UP000009138">
    <property type="component" value="Unassembled WGS sequence"/>
</dbReference>
<sequence length="243" mass="27932">MQSISECEQILTETLDKAHYKVSVSCGRLLYTIARIALSRQTHNPSAMDVDTPGVLQIRQMVTVVIETISKVEIGLEHSKKNTDQVYLGRIQELLKIKAQCCTLLSNWDFDSSFQVAYNLLTRGNDEIAAVLLPYLSFLLQKCRELPRWFPENAIQELKKRMNRSFVFINLMKLLLRTTPSSNELTSKIVSLLREFGSWNSVNETFTTNCWNLYVIGLEAGCSGWYELMYTIMKDLQKKNESK</sequence>
<gene>
    <name evidence="1" type="ORF">RO3G_17124</name>
</gene>
<dbReference type="GeneID" id="93624089"/>
<keyword evidence="2" id="KW-1185">Reference proteome</keyword>
<dbReference type="AlphaFoldDB" id="I1CVP6"/>
<dbReference type="OrthoDB" id="275783at2759"/>
<dbReference type="RefSeq" id="XP_067527922.1">
    <property type="nucleotide sequence ID" value="XM_067671708.1"/>
</dbReference>
<dbReference type="STRING" id="246409.I1CVP6"/>
<organism evidence="1 2">
    <name type="scientific">Rhizopus delemar (strain RA 99-880 / ATCC MYA-4621 / FGSC 9543 / NRRL 43880)</name>
    <name type="common">Mucormycosis agent</name>
    <name type="synonym">Rhizopus arrhizus var. delemar</name>
    <dbReference type="NCBI Taxonomy" id="246409"/>
    <lineage>
        <taxon>Eukaryota</taxon>
        <taxon>Fungi</taxon>
        <taxon>Fungi incertae sedis</taxon>
        <taxon>Mucoromycota</taxon>
        <taxon>Mucoromycotina</taxon>
        <taxon>Mucoromycetes</taxon>
        <taxon>Mucorales</taxon>
        <taxon>Mucorineae</taxon>
        <taxon>Rhizopodaceae</taxon>
        <taxon>Rhizopus</taxon>
    </lineage>
</organism>
<dbReference type="EMBL" id="GG669512">
    <property type="protein sequence ID" value="EIE92526.1"/>
    <property type="molecule type" value="Genomic_DNA"/>
</dbReference>
<reference evidence="1 2" key="1">
    <citation type="journal article" date="2009" name="PLoS Genet.">
        <title>Genomic analysis of the basal lineage fungus Rhizopus oryzae reveals a whole-genome duplication.</title>
        <authorList>
            <person name="Ma L.-J."/>
            <person name="Ibrahim A.S."/>
            <person name="Skory C."/>
            <person name="Grabherr M.G."/>
            <person name="Burger G."/>
            <person name="Butler M."/>
            <person name="Elias M."/>
            <person name="Idnurm A."/>
            <person name="Lang B.F."/>
            <person name="Sone T."/>
            <person name="Abe A."/>
            <person name="Calvo S.E."/>
            <person name="Corrochano L.M."/>
            <person name="Engels R."/>
            <person name="Fu J."/>
            <person name="Hansberg W."/>
            <person name="Kim J.-M."/>
            <person name="Kodira C.D."/>
            <person name="Koehrsen M.J."/>
            <person name="Liu B."/>
            <person name="Miranda-Saavedra D."/>
            <person name="O'Leary S."/>
            <person name="Ortiz-Castellanos L."/>
            <person name="Poulter R."/>
            <person name="Rodriguez-Romero J."/>
            <person name="Ruiz-Herrera J."/>
            <person name="Shen Y.-Q."/>
            <person name="Zeng Q."/>
            <person name="Galagan J."/>
            <person name="Birren B.W."/>
            <person name="Cuomo C.A."/>
            <person name="Wickes B.L."/>
        </authorList>
    </citation>
    <scope>NUCLEOTIDE SEQUENCE [LARGE SCALE GENOMIC DNA]</scope>
    <source>
        <strain evidence="2">RA 99-880 / ATCC MYA-4621 / FGSC 9543 / NRRL 43880</strain>
    </source>
</reference>
<dbReference type="OMA" id="AWNEMEE"/>
<name>I1CVP6_RHIO9</name>
<protein>
    <submittedName>
        <fullName evidence="1">Uncharacterized protein</fullName>
    </submittedName>
</protein>
<evidence type="ECO:0000313" key="2">
    <source>
        <dbReference type="Proteomes" id="UP000009138"/>
    </source>
</evidence>